<dbReference type="Gene3D" id="3.40.50.720">
    <property type="entry name" value="NAD(P)-binding Rossmann-like Domain"/>
    <property type="match status" value="1"/>
</dbReference>
<reference evidence="4" key="1">
    <citation type="submission" date="2021-12" db="EMBL/GenBank/DDBJ databases">
        <authorList>
            <person name="King R."/>
        </authorList>
    </citation>
    <scope>NUCLEOTIDE SEQUENCE</scope>
</reference>
<dbReference type="PANTHER" id="PTHR43775:SF23">
    <property type="entry name" value="FATTY ACID SYNTHASE 3"/>
    <property type="match status" value="1"/>
</dbReference>
<keyword evidence="5" id="KW-1185">Reference proteome</keyword>
<dbReference type="Gene3D" id="3.40.47.10">
    <property type="match status" value="1"/>
</dbReference>
<evidence type="ECO:0000313" key="4">
    <source>
        <dbReference type="EMBL" id="CAD0204512.1"/>
    </source>
</evidence>
<dbReference type="SUPFAM" id="SSF51735">
    <property type="entry name" value="NAD(P)-binding Rossmann-fold domains"/>
    <property type="match status" value="1"/>
</dbReference>
<dbReference type="Pfam" id="PF00698">
    <property type="entry name" value="Acyl_transf_1"/>
    <property type="match status" value="1"/>
</dbReference>
<dbReference type="InterPro" id="IPR020841">
    <property type="entry name" value="PKS_Beta-ketoAc_synthase_dom"/>
</dbReference>
<dbReference type="SUPFAM" id="SSF53901">
    <property type="entry name" value="Thiolase-like"/>
    <property type="match status" value="2"/>
</dbReference>
<dbReference type="Pfam" id="PF16197">
    <property type="entry name" value="KAsynt_C_assoc"/>
    <property type="match status" value="1"/>
</dbReference>
<dbReference type="Pfam" id="PF13602">
    <property type="entry name" value="ADH_zinc_N_2"/>
    <property type="match status" value="1"/>
</dbReference>
<dbReference type="SUPFAM" id="SSF53474">
    <property type="entry name" value="alpha/beta-Hydrolases"/>
    <property type="match status" value="1"/>
</dbReference>
<dbReference type="InterPro" id="IPR049900">
    <property type="entry name" value="PKS_mFAS_DH"/>
</dbReference>
<dbReference type="Gene3D" id="3.40.366.10">
    <property type="entry name" value="Malonyl-Coenzyme A Acyl Carrier Protein, domain 2"/>
    <property type="match status" value="1"/>
</dbReference>
<evidence type="ECO:0000259" key="2">
    <source>
        <dbReference type="PROSITE" id="PS52004"/>
    </source>
</evidence>
<dbReference type="EMBL" id="LR824024">
    <property type="protein sequence ID" value="CAD0204512.1"/>
    <property type="molecule type" value="Genomic_DNA"/>
</dbReference>
<dbReference type="InterPro" id="IPR011032">
    <property type="entry name" value="GroES-like_sf"/>
</dbReference>
<feature type="domain" description="Ketosynthase family 3 (KS3)" evidence="2">
    <location>
        <begin position="21"/>
        <end position="431"/>
    </location>
</feature>
<dbReference type="InterPro" id="IPR016039">
    <property type="entry name" value="Thiolase-like"/>
</dbReference>
<dbReference type="SUPFAM" id="SSF55048">
    <property type="entry name" value="Probable ACP-binding domain of malonyl-CoA ACP transacylase"/>
    <property type="match status" value="1"/>
</dbReference>
<dbReference type="Pfam" id="PF02801">
    <property type="entry name" value="Ketoacyl-synt_C"/>
    <property type="match status" value="1"/>
</dbReference>
<dbReference type="InterPro" id="IPR020843">
    <property type="entry name" value="ER"/>
</dbReference>
<dbReference type="Gene3D" id="3.40.50.1820">
    <property type="entry name" value="alpha/beta hydrolase"/>
    <property type="match status" value="1"/>
</dbReference>
<dbReference type="Gene3D" id="3.10.129.110">
    <property type="entry name" value="Polyketide synthase dehydratase"/>
    <property type="match status" value="1"/>
</dbReference>
<feature type="region of interest" description="C-terminal hotdog fold" evidence="1">
    <location>
        <begin position="1005"/>
        <end position="1133"/>
    </location>
</feature>
<dbReference type="OrthoDB" id="329835at2759"/>
<dbReference type="PROSITE" id="PS52019">
    <property type="entry name" value="PKS_MFAS_DH"/>
    <property type="match status" value="1"/>
</dbReference>
<dbReference type="InterPro" id="IPR016036">
    <property type="entry name" value="Malonyl_transacylase_ACP-bd"/>
</dbReference>
<evidence type="ECO:0000313" key="5">
    <source>
        <dbReference type="Proteomes" id="UP001154114"/>
    </source>
</evidence>
<evidence type="ECO:0000256" key="1">
    <source>
        <dbReference type="PROSITE-ProRule" id="PRU01363"/>
    </source>
</evidence>
<name>A0A9N8KZK4_CHRIL</name>
<dbReference type="Pfam" id="PF00109">
    <property type="entry name" value="ketoacyl-synt"/>
    <property type="match status" value="1"/>
</dbReference>
<dbReference type="InterPro" id="IPR001227">
    <property type="entry name" value="Ac_transferase_dom_sf"/>
</dbReference>
<dbReference type="InterPro" id="IPR029058">
    <property type="entry name" value="AB_hydrolase_fold"/>
</dbReference>
<dbReference type="InterPro" id="IPR036291">
    <property type="entry name" value="NAD(P)-bd_dom_sf"/>
</dbReference>
<protein>
    <submittedName>
        <fullName evidence="4">Uncharacterized protein</fullName>
    </submittedName>
</protein>
<dbReference type="CDD" id="cd05195">
    <property type="entry name" value="enoyl_red"/>
    <property type="match status" value="1"/>
</dbReference>
<feature type="region of interest" description="N-terminal hotdog fold" evidence="1">
    <location>
        <begin position="875"/>
        <end position="994"/>
    </location>
</feature>
<organism evidence="4 5">
    <name type="scientific">Chrysodeixis includens</name>
    <name type="common">Soybean looper</name>
    <name type="synonym">Pseudoplusia includens</name>
    <dbReference type="NCBI Taxonomy" id="689277"/>
    <lineage>
        <taxon>Eukaryota</taxon>
        <taxon>Metazoa</taxon>
        <taxon>Ecdysozoa</taxon>
        <taxon>Arthropoda</taxon>
        <taxon>Hexapoda</taxon>
        <taxon>Insecta</taxon>
        <taxon>Pterygota</taxon>
        <taxon>Neoptera</taxon>
        <taxon>Endopterygota</taxon>
        <taxon>Lepidoptera</taxon>
        <taxon>Glossata</taxon>
        <taxon>Ditrysia</taxon>
        <taxon>Noctuoidea</taxon>
        <taxon>Noctuidae</taxon>
        <taxon>Plusiinae</taxon>
        <taxon>Chrysodeixis</taxon>
    </lineage>
</organism>
<dbReference type="GO" id="GO:0016491">
    <property type="term" value="F:oxidoreductase activity"/>
    <property type="evidence" value="ECO:0007669"/>
    <property type="project" value="InterPro"/>
</dbReference>
<dbReference type="CDD" id="cd00833">
    <property type="entry name" value="PKS"/>
    <property type="match status" value="1"/>
</dbReference>
<dbReference type="InterPro" id="IPR014043">
    <property type="entry name" value="Acyl_transferase_dom"/>
</dbReference>
<dbReference type="PANTHER" id="PTHR43775">
    <property type="entry name" value="FATTY ACID SYNTHASE"/>
    <property type="match status" value="1"/>
</dbReference>
<dbReference type="GO" id="GO:0006633">
    <property type="term" value="P:fatty acid biosynthetic process"/>
    <property type="evidence" value="ECO:0007669"/>
    <property type="project" value="TreeGrafter"/>
</dbReference>
<sequence length="2307" mass="255980">MTPTPQEHVVVEEIAAPSADGEGIVISGMSGLYPSSLHLKEFSDNLYNKVNPVAKESLRWTYSHPEVAHQAGAVPDMERFDAQFFKVHYRLGNSMDPMSRKILEQAYHAIYDAGINPEQLSGQKIGVFVGTCFSEADKWCIYDATCMSGLGITGCCKAMFANRVSYWLDAKGPSMAIDESCCSSTAALEQAYQSIKRGECEAAVVGGCNLVLHPQSSVHNSRIMKQCSDGKIKSFDSNADGCIKTEAINVLFLQKEKDALRVYGRVIHAKTAFVGMQQIETGPRFGFYRNHESYVKFLERFYEEARIPPHAVEYVEAFGAADLETDKSELDVIDTVFCKEKDDTLLVGSVTSNVGYGEAASGITSITKVLLGYHYGELAANLHCTNPRQDIVALRDGRMRIVTEHERFGRTYAAVNGMSISGVNSHVLLHGHYKPKDLSRYQTNIPHLVTISGRQETMVYKILKELKSRPIDPEELALLHNIHSTNISGHLGRGFIILQTNEDKQTVSLCERVEYFDDARRPLWFVYSGMGSQWAGMGTQLMRIPVFAAAIERCRKALEPKGIDIVHIITTTDKTIFDNILHSFVGIAAVQIGLTDVLRELGLVPDGIIGHSVGELGCAYADGCLTAEEMILSAYSRGLVSLQTEFIRGSMAAIGLGYDKISKLCPPEIEVACHNGPESSTISGPADKMKEFVAELTAKGIFAKEVPCSNIAYHSRYIAGAGPGLLKYLTEVIKTPRARSERWVSTSVPETRWNEPLAKTSSAEYHTNNLLNPVLFEETLCHIPRNAVLVEVAPHGLLQAILKRSLTADYCNIALTRRGHPDNAYMVLEAVGKLYMEGYNPQIHKLYPKVEMPVSTGTPFLSHLIEWAHGERWAMPIYLEARKKMATACTYIMSLHDTENEYLQGHVIRGKTLYPYAATLVSVWDTLAMIMEVPKKQLSVEFRDLHFYSQPVLRDQLQLKLGVSMERGTGSFEVLDGTINVATGIIVAWKPEDEKNDIKIDTAPDMVLKSSDIYELLSEREYSYSGVFRSIDCASASLTEASLIWRDNWVALIDGMFQLNMLRQNHDTLTLPAHVRQIRIDVEEHEKTKIVTDDKVTYKAEIVDVLGTTRCGGILMEHIIPRHLPAVVEDKMELRALKFIPNIQTDQPVSTTLKTFVQLVAENVNKDSINCVGLKTGNGSVFNEVKNMGLDVFGVNVHYEEFTLTCSDDLRTRTAIKNADLVIVKGLSSDSNVCQLLHRLLQPNKFVISEEEILKVSPVRPTALYTVLSSHSIAQSRLELNRWRPSSNAVQTTAVTVHSGSQMSLITSARSRLSPRHRLVIIAPYPAPLGLKDLVRGWRKESERNMINLILIKNQDGSSFLLDEPPNDDLAFTVCNNGIWGGEYFMPVQDSVQLSNNVTLQVGQVGELNSLKWVEASELDKSGIPVKVHYAGINTTDVKRANGTMPLSNNGENDYGIDFSGVTESGERVMGIVPHGAASSVVRAQPELLWPVPAHWSLEDAATVPYAYAHALYCLTIKSSLKVGMSVLIHGGAGALGQAAIAIALAFQCEVFTTVSDMRKKRFLLKLFPELRADHIGNSRSQDFKDLFLSVKPTGCDIVISSCSGNLKMMSQACAASHGTCLDVAQLQNQDEVYEYGLHYLTKGRSYFVIDFASLFVPENMENIKELHRLMSEGIRKGFIRPLTRVTYGQPDVVKAFRLLAASRHRGRVLLRMQEETTQAEPRLICNSNNTHVILLDEDMFGLKLAARLVARGARKLLIHYNGNVTAKLQFKMMNWQKMGVQVQVLFKDLSKVNNVVELFNLADEMGQVEGVYGITSETGTLTETVFANLDSVSRKLCPQLRYFAPINVGEATVGQETCVSRTQSKLPGTMITLPQLNLHEDNRDALDVLEHALRSSDAVLVAQLANKQRRDLLQQLATLTGITITNDTPKTTTLAQLGLQEDDIQSIITHFKVNHSVYFTEEEVPQLTIDTILNVEKTESEFQDVKGLGTFLSYVDPDELLATIDMVFLSTLTSGESLGDDEFDTSLTNLCIVPGMEGNHERFRGLCERLKLPALVLQPGLDRPHETVRETAERYTQVLLKKAIFNKKFYLLGFETGILVALEIASILEDLGFTGTVYCLGSAPDEVQSIIEENISEYKTEELLQNAVVEHMCNLMVESKTDNLKEALKGAATWPEKVEAGVRAMLGHMPYSAQYARAFIGAALARIQSARRCVAPARALRSQLVMMRAALPNEEEAKQALQKHSQRPVIVHQLSTPLAHVASDIRCASIINQHLDSEILESFEKKNICDGYIHNAASIMAVSENE</sequence>
<dbReference type="SUPFAM" id="SSF52151">
    <property type="entry name" value="FabD/lysophospholipase-like"/>
    <property type="match status" value="1"/>
</dbReference>
<dbReference type="Gene3D" id="3.30.70.3290">
    <property type="match status" value="1"/>
</dbReference>
<dbReference type="Proteomes" id="UP001154114">
    <property type="component" value="Chromosome 21"/>
</dbReference>
<dbReference type="InterPro" id="IPR050091">
    <property type="entry name" value="PKS_NRPS_Biosynth_Enz"/>
</dbReference>
<feature type="active site" description="Proton donor; for dehydratase activity" evidence="1">
    <location>
        <position position="1054"/>
    </location>
</feature>
<dbReference type="GO" id="GO:0004312">
    <property type="term" value="F:fatty acid synthase activity"/>
    <property type="evidence" value="ECO:0007669"/>
    <property type="project" value="TreeGrafter"/>
</dbReference>
<dbReference type="SUPFAM" id="SSF50129">
    <property type="entry name" value="GroES-like"/>
    <property type="match status" value="1"/>
</dbReference>
<evidence type="ECO:0000259" key="3">
    <source>
        <dbReference type="PROSITE" id="PS52019"/>
    </source>
</evidence>
<dbReference type="InterPro" id="IPR016035">
    <property type="entry name" value="Acyl_Trfase/lysoPLipase"/>
</dbReference>
<gene>
    <name evidence="4" type="ORF">CINC_LOCUS6820</name>
</gene>
<dbReference type="InterPro" id="IPR014031">
    <property type="entry name" value="Ketoacyl_synth_C"/>
</dbReference>
<dbReference type="SMART" id="SM00827">
    <property type="entry name" value="PKS_AT"/>
    <property type="match status" value="1"/>
</dbReference>
<dbReference type="PROSITE" id="PS52004">
    <property type="entry name" value="KS3_2"/>
    <property type="match status" value="1"/>
</dbReference>
<dbReference type="Gene3D" id="3.90.180.10">
    <property type="entry name" value="Medium-chain alcohol dehydrogenases, catalytic domain"/>
    <property type="match status" value="1"/>
</dbReference>
<dbReference type="SMART" id="SM00825">
    <property type="entry name" value="PKS_KS"/>
    <property type="match status" value="1"/>
</dbReference>
<feature type="active site" description="Proton acceptor; for dehydratase activity" evidence="1">
    <location>
        <position position="906"/>
    </location>
</feature>
<proteinExistence type="predicted"/>
<dbReference type="InterPro" id="IPR014030">
    <property type="entry name" value="Ketoacyl_synth_N"/>
</dbReference>
<feature type="domain" description="PKS/mFAS DH" evidence="3">
    <location>
        <begin position="875"/>
        <end position="1133"/>
    </location>
</feature>
<dbReference type="SMART" id="SM00829">
    <property type="entry name" value="PKS_ER"/>
    <property type="match status" value="1"/>
</dbReference>
<accession>A0A9N8KZK4</accession>
<dbReference type="InterPro" id="IPR042104">
    <property type="entry name" value="PKS_dehydratase_sf"/>
</dbReference>
<dbReference type="InterPro" id="IPR032821">
    <property type="entry name" value="PKS_assoc"/>
</dbReference>